<evidence type="ECO:0000313" key="2">
    <source>
        <dbReference type="EMBL" id="KAI9251504.1"/>
    </source>
</evidence>
<dbReference type="AlphaFoldDB" id="A0AAD5JSC4"/>
<comment type="caution">
    <text evidence="2">The sequence shown here is derived from an EMBL/GenBank/DDBJ whole genome shotgun (WGS) entry which is preliminary data.</text>
</comment>
<name>A0AAD5JSC4_9FUNG</name>
<keyword evidence="3" id="KW-1185">Reference proteome</keyword>
<sequence length="221" mass="25554">MKSYIGFKRKQMVIRKRFSPWMEIMVVIVVEVAAVVVVVVVVAVVEWSDNDIASSYHPPRSSSSSSSASAIPNSKGIAYYYYLAVDKTNLTDKFLSYRKDVIESTRQLEELSVVDRLDDSSSGNRMMKSVWNKMITDCKKSFKVEPLEAEHFTWLYKINQSMRVDVEMANQLLRQWIKKVDQYPAIMNQDIYKDLIKSYSTTYNNDTLNEDTFIKDAIIPI</sequence>
<keyword evidence="1" id="KW-0472">Membrane</keyword>
<keyword evidence="1" id="KW-0812">Transmembrane</keyword>
<reference evidence="2" key="1">
    <citation type="journal article" date="2022" name="IScience">
        <title>Evolution of zygomycete secretomes and the origins of terrestrial fungal ecologies.</title>
        <authorList>
            <person name="Chang Y."/>
            <person name="Wang Y."/>
            <person name="Mondo S."/>
            <person name="Ahrendt S."/>
            <person name="Andreopoulos W."/>
            <person name="Barry K."/>
            <person name="Beard J."/>
            <person name="Benny G.L."/>
            <person name="Blankenship S."/>
            <person name="Bonito G."/>
            <person name="Cuomo C."/>
            <person name="Desiro A."/>
            <person name="Gervers K.A."/>
            <person name="Hundley H."/>
            <person name="Kuo A."/>
            <person name="LaButti K."/>
            <person name="Lang B.F."/>
            <person name="Lipzen A."/>
            <person name="O'Donnell K."/>
            <person name="Pangilinan J."/>
            <person name="Reynolds N."/>
            <person name="Sandor L."/>
            <person name="Smith M.E."/>
            <person name="Tsang A."/>
            <person name="Grigoriev I.V."/>
            <person name="Stajich J.E."/>
            <person name="Spatafora J.W."/>
        </authorList>
    </citation>
    <scope>NUCLEOTIDE SEQUENCE</scope>
    <source>
        <strain evidence="2">RSA 2281</strain>
    </source>
</reference>
<accession>A0AAD5JSC4</accession>
<gene>
    <name evidence="2" type="ORF">BDA99DRAFT_541494</name>
</gene>
<reference evidence="2" key="2">
    <citation type="submission" date="2023-02" db="EMBL/GenBank/DDBJ databases">
        <authorList>
            <consortium name="DOE Joint Genome Institute"/>
            <person name="Mondo S.J."/>
            <person name="Chang Y."/>
            <person name="Wang Y."/>
            <person name="Ahrendt S."/>
            <person name="Andreopoulos W."/>
            <person name="Barry K."/>
            <person name="Beard J."/>
            <person name="Benny G.L."/>
            <person name="Blankenship S."/>
            <person name="Bonito G."/>
            <person name="Cuomo C."/>
            <person name="Desiro A."/>
            <person name="Gervers K.A."/>
            <person name="Hundley H."/>
            <person name="Kuo A."/>
            <person name="LaButti K."/>
            <person name="Lang B.F."/>
            <person name="Lipzen A."/>
            <person name="O'Donnell K."/>
            <person name="Pangilinan J."/>
            <person name="Reynolds N."/>
            <person name="Sandor L."/>
            <person name="Smith M.W."/>
            <person name="Tsang A."/>
            <person name="Grigoriev I.V."/>
            <person name="Stajich J.E."/>
            <person name="Spatafora J.W."/>
        </authorList>
    </citation>
    <scope>NUCLEOTIDE SEQUENCE</scope>
    <source>
        <strain evidence="2">RSA 2281</strain>
    </source>
</reference>
<evidence type="ECO:0000256" key="1">
    <source>
        <dbReference type="SAM" id="Phobius"/>
    </source>
</evidence>
<organism evidence="2 3">
    <name type="scientific">Phascolomyces articulosus</name>
    <dbReference type="NCBI Taxonomy" id="60185"/>
    <lineage>
        <taxon>Eukaryota</taxon>
        <taxon>Fungi</taxon>
        <taxon>Fungi incertae sedis</taxon>
        <taxon>Mucoromycota</taxon>
        <taxon>Mucoromycotina</taxon>
        <taxon>Mucoromycetes</taxon>
        <taxon>Mucorales</taxon>
        <taxon>Lichtheimiaceae</taxon>
        <taxon>Phascolomyces</taxon>
    </lineage>
</organism>
<feature type="transmembrane region" description="Helical" evidence="1">
    <location>
        <begin position="21"/>
        <end position="45"/>
    </location>
</feature>
<dbReference type="EMBL" id="JAIXMP010000030">
    <property type="protein sequence ID" value="KAI9251504.1"/>
    <property type="molecule type" value="Genomic_DNA"/>
</dbReference>
<keyword evidence="1" id="KW-1133">Transmembrane helix</keyword>
<protein>
    <submittedName>
        <fullName evidence="2">Uncharacterized protein</fullName>
    </submittedName>
</protein>
<dbReference type="Proteomes" id="UP001209540">
    <property type="component" value="Unassembled WGS sequence"/>
</dbReference>
<proteinExistence type="predicted"/>
<evidence type="ECO:0000313" key="3">
    <source>
        <dbReference type="Proteomes" id="UP001209540"/>
    </source>
</evidence>